<dbReference type="InterPro" id="IPR013780">
    <property type="entry name" value="Glyco_hydro_b"/>
</dbReference>
<dbReference type="Gene3D" id="2.160.20.10">
    <property type="entry name" value="Single-stranded right-handed beta-helix, Pectin lyase-like"/>
    <property type="match status" value="1"/>
</dbReference>
<dbReference type="SMART" id="SM00710">
    <property type="entry name" value="PbH1"/>
    <property type="match status" value="4"/>
</dbReference>
<comment type="subcellular location">
    <subcellularLocation>
        <location evidence="1">Secreted</location>
    </subcellularLocation>
</comment>
<comment type="caution">
    <text evidence="7">The sequence shown here is derived from an EMBL/GenBank/DDBJ whole genome shotgun (WGS) entry which is preliminary data.</text>
</comment>
<dbReference type="SUPFAM" id="SSF51126">
    <property type="entry name" value="Pectin lyase-like"/>
    <property type="match status" value="1"/>
</dbReference>
<dbReference type="PANTHER" id="PTHR40088:SF2">
    <property type="entry name" value="SECRETED SUGAR HYDROLASE"/>
    <property type="match status" value="1"/>
</dbReference>
<evidence type="ECO:0000259" key="4">
    <source>
        <dbReference type="Pfam" id="PF07602"/>
    </source>
</evidence>
<evidence type="ECO:0000256" key="1">
    <source>
        <dbReference type="ARBA" id="ARBA00004613"/>
    </source>
</evidence>
<dbReference type="EMBL" id="JBBMEJ010000005">
    <property type="protein sequence ID" value="MEQ2370477.1"/>
    <property type="molecule type" value="Genomic_DNA"/>
</dbReference>
<dbReference type="PANTHER" id="PTHR40088">
    <property type="entry name" value="PECTATE LYASE (EUROFUNG)"/>
    <property type="match status" value="1"/>
</dbReference>
<keyword evidence="8" id="KW-1185">Reference proteome</keyword>
<dbReference type="InterPro" id="IPR011050">
    <property type="entry name" value="Pectin_lyase_fold/virulence"/>
</dbReference>
<proteinExistence type="predicted"/>
<dbReference type="Gene3D" id="2.60.40.1180">
    <property type="entry name" value="Golgi alpha-mannosidase II"/>
    <property type="match status" value="1"/>
</dbReference>
<dbReference type="InterPro" id="IPR052052">
    <property type="entry name" value="Polysaccharide_Lyase_9"/>
</dbReference>
<feature type="domain" description="Right handed beta helix" evidence="5">
    <location>
        <begin position="239"/>
        <end position="389"/>
    </location>
</feature>
<organism evidence="7 8">
    <name type="scientific">Blautia aquisgranensis</name>
    <dbReference type="NCBI Taxonomy" id="3133153"/>
    <lineage>
        <taxon>Bacteria</taxon>
        <taxon>Bacillati</taxon>
        <taxon>Bacillota</taxon>
        <taxon>Clostridia</taxon>
        <taxon>Lachnospirales</taxon>
        <taxon>Lachnospiraceae</taxon>
        <taxon>Blautia</taxon>
    </lineage>
</organism>
<evidence type="ECO:0000259" key="5">
    <source>
        <dbReference type="Pfam" id="PF13229"/>
    </source>
</evidence>
<evidence type="ECO:0000256" key="2">
    <source>
        <dbReference type="ARBA" id="ARBA00022525"/>
    </source>
</evidence>
<dbReference type="InterPro" id="IPR006626">
    <property type="entry name" value="PbH1"/>
</dbReference>
<dbReference type="Pfam" id="PF07602">
    <property type="entry name" value="DUF1565"/>
    <property type="match status" value="1"/>
</dbReference>
<gene>
    <name evidence="7" type="ORF">WMO28_05880</name>
</gene>
<sequence>MTIYVDASALHTGTGTKEAPFKTIQEAACEARPGDTVLVAPGIYREAVDPIHAGTADLRITYRSAQPGQAHITGSEPVKIWVNIEGSIWKAAIPNGIFGDYNPFTTLISGDWFIASMIAHTGDVFLNEKSMYEVTSLDDVKSPVKSDLSWDPDFSLYTWYTEQDVPNDQTILYANFQDKDPNQENVEISVRRNCFYPSREGIGYITLSGFKISQAATQWAPPTAYQEGMVGPHWSKGWIIEDCEIYEAKCSGISLGKYLQPENDNKWLKWKYKDGTQTERDCICQASYEGWDREHIGSHIIRRCNIHHCGQTGIVGHLGGIFSIIEDNHIHHINNKQNLAGAEIGGIKMHAAIDVIIRRNHIHNCTRGIWLDWQAQGTRVTGNVFHHNCLPFDFTDCEKVYNCVGEDLFIEVSHGPTLVDHNLLLSDRALKLATQGVALVHNLICGSLVSVGIGTDNGAPVLPSPRYTPYHVHHGTQIAGFMTILHGDMKFYNNIFIQKEIRPCMKELSDLMGNDGNMWDDCNVLTGTFPYDEYPTLSEWKKNFEGYCGMGSDVGDLYYEHLPVWTSGNCYFNGARPWKKESDALVNTKDTVNISLEDTEDGWYLHTNLYDFLPEKSAGIISTEILGMAFEPEQKYENPDGSAIIFNHDFFGDHRGIHTYPGPFENKKSSTKLLF</sequence>
<accession>A0ABV1BDX9</accession>
<dbReference type="InterPro" id="IPR011459">
    <property type="entry name" value="DUF1565"/>
</dbReference>
<evidence type="ECO:0000313" key="8">
    <source>
        <dbReference type="Proteomes" id="UP001473063"/>
    </source>
</evidence>
<evidence type="ECO:0000256" key="3">
    <source>
        <dbReference type="ARBA" id="ARBA00022729"/>
    </source>
</evidence>
<keyword evidence="3" id="KW-0732">Signal</keyword>
<dbReference type="Pfam" id="PF13229">
    <property type="entry name" value="Beta_helix"/>
    <property type="match status" value="1"/>
</dbReference>
<dbReference type="InterPro" id="IPR012334">
    <property type="entry name" value="Pectin_lyas_fold"/>
</dbReference>
<dbReference type="InterPro" id="IPR039448">
    <property type="entry name" value="Beta_helix"/>
</dbReference>
<keyword evidence="2" id="KW-0964">Secreted</keyword>
<evidence type="ECO:0000313" key="7">
    <source>
        <dbReference type="EMBL" id="MEQ2370477.1"/>
    </source>
</evidence>
<name>A0ABV1BDX9_9FIRM</name>
<dbReference type="RefSeq" id="WP_178642843.1">
    <property type="nucleotide sequence ID" value="NZ_JBBMEJ010000005.1"/>
</dbReference>
<feature type="domain" description="DUF1565" evidence="4">
    <location>
        <begin position="12"/>
        <end position="47"/>
    </location>
</feature>
<feature type="domain" description="Glycoside hydrolase 120 insertion" evidence="6">
    <location>
        <begin position="78"/>
        <end position="188"/>
    </location>
</feature>
<evidence type="ECO:0000259" key="6">
    <source>
        <dbReference type="Pfam" id="PF21258"/>
    </source>
</evidence>
<dbReference type="Proteomes" id="UP001473063">
    <property type="component" value="Unassembled WGS sequence"/>
</dbReference>
<dbReference type="Pfam" id="PF21258">
    <property type="entry name" value="Glyco_hydro_120_ins"/>
    <property type="match status" value="1"/>
</dbReference>
<dbReference type="InterPro" id="IPR049169">
    <property type="entry name" value="Glyco_hydro_120_ins"/>
</dbReference>
<protein>
    <submittedName>
        <fullName evidence="7">Right-handed parallel beta-helix repeat-containing protein</fullName>
    </submittedName>
</protein>
<reference evidence="7 8" key="1">
    <citation type="submission" date="2024-03" db="EMBL/GenBank/DDBJ databases">
        <title>Human intestinal bacterial collection.</title>
        <authorList>
            <person name="Pauvert C."/>
            <person name="Hitch T.C.A."/>
            <person name="Clavel T."/>
        </authorList>
    </citation>
    <scope>NUCLEOTIDE SEQUENCE [LARGE SCALE GENOMIC DNA]</scope>
    <source>
        <strain evidence="7 8">CLA-JM-H16</strain>
    </source>
</reference>